<evidence type="ECO:0000313" key="2">
    <source>
        <dbReference type="Proteomes" id="UP000006319"/>
    </source>
</evidence>
<proteinExistence type="predicted"/>
<evidence type="ECO:0000313" key="1">
    <source>
        <dbReference type="EMBL" id="GAB69748.1"/>
    </source>
</evidence>
<dbReference type="PhylomeDB" id="K6UNR9"/>
<reference evidence="1 2" key="1">
    <citation type="journal article" date="2012" name="Nat. Genet.">
        <title>Plasmodium cynomolgi genome sequences provide insight into Plasmodium vivax and the monkey malaria clade.</title>
        <authorList>
            <person name="Tachibana S."/>
            <person name="Sullivan S.A."/>
            <person name="Kawai S."/>
            <person name="Nakamura S."/>
            <person name="Kim H.R."/>
            <person name="Goto N."/>
            <person name="Arisue N."/>
            <person name="Palacpac N.M.Q."/>
            <person name="Honma H."/>
            <person name="Yagi M."/>
            <person name="Tougan T."/>
            <person name="Katakai Y."/>
            <person name="Kaneko O."/>
            <person name="Mita T."/>
            <person name="Kita K."/>
            <person name="Yasutomi Y."/>
            <person name="Sutton P.L."/>
            <person name="Shakhbatyan R."/>
            <person name="Horii T."/>
            <person name="Yasunaga T."/>
            <person name="Barnwell J.W."/>
            <person name="Escalante A.A."/>
            <person name="Carlton J.M."/>
            <person name="Tanabe K."/>
        </authorList>
    </citation>
    <scope>NUCLEOTIDE SEQUENCE [LARGE SCALE GENOMIC DNA]</scope>
    <source>
        <strain evidence="1 2">B</strain>
    </source>
</reference>
<gene>
    <name evidence="1" type="ORF">PCYB_004970</name>
</gene>
<dbReference type="InterPro" id="IPR008780">
    <property type="entry name" value="Plasmodium_Vir"/>
</dbReference>
<sequence>MKHLHDYFKSYGEIIKCKLSAGECNKYNNYVSYIKNLYDKHYRDCCFLYNCIDEYFECDSKYNPTTVLSVSRDNVDTSRDRKEINQNAKDGEQSNIDIPNLKNNMNIAYLKCFSSYYEEIPNMHFLLKMKQLFILGMGKN</sequence>
<dbReference type="VEuPathDB" id="PlasmoDB:PCYB_004970"/>
<accession>K6UNR9</accession>
<dbReference type="Proteomes" id="UP000006319">
    <property type="component" value="Unassembled WGS sequence"/>
</dbReference>
<dbReference type="GeneID" id="14696290"/>
<organism evidence="1 2">
    <name type="scientific">Plasmodium cynomolgi (strain B)</name>
    <dbReference type="NCBI Taxonomy" id="1120755"/>
    <lineage>
        <taxon>Eukaryota</taxon>
        <taxon>Sar</taxon>
        <taxon>Alveolata</taxon>
        <taxon>Apicomplexa</taxon>
        <taxon>Aconoidasida</taxon>
        <taxon>Haemosporida</taxon>
        <taxon>Plasmodiidae</taxon>
        <taxon>Plasmodium</taxon>
        <taxon>Plasmodium (Plasmodium)</taxon>
    </lineage>
</organism>
<dbReference type="EMBL" id="DF157734">
    <property type="protein sequence ID" value="GAB69748.1"/>
    <property type="molecule type" value="Genomic_DNA"/>
</dbReference>
<dbReference type="OrthoDB" id="387595at2759"/>
<name>K6UNR9_PLACD</name>
<dbReference type="Pfam" id="PF05795">
    <property type="entry name" value="Plasmodium_Vir"/>
    <property type="match status" value="1"/>
</dbReference>
<dbReference type="KEGG" id="pcy:PCYB_004970"/>
<dbReference type="RefSeq" id="XP_004227966.1">
    <property type="nucleotide sequence ID" value="XM_004227918.1"/>
</dbReference>
<dbReference type="AlphaFoldDB" id="K6UNR9"/>
<keyword evidence="2" id="KW-1185">Reference proteome</keyword>
<protein>
    <submittedName>
        <fullName evidence="1">CYIR protein</fullName>
    </submittedName>
</protein>